<accession>A0A2A7MC97</accession>
<evidence type="ECO:0000313" key="1">
    <source>
        <dbReference type="EMBL" id="PEG29219.1"/>
    </source>
</evidence>
<dbReference type="Pfam" id="PF23857">
    <property type="entry name" value="Phage_TAC_19"/>
    <property type="match status" value="1"/>
</dbReference>
<proteinExistence type="predicted"/>
<evidence type="ECO:0000313" key="2">
    <source>
        <dbReference type="Proteomes" id="UP000220840"/>
    </source>
</evidence>
<reference evidence="1 2" key="1">
    <citation type="submission" date="2017-10" db="EMBL/GenBank/DDBJ databases">
        <title>Effective Description of Clostridium neonatale sp. nov. linked to necrotizing enterocolitis in neonates and a clarification of species assignable to the genus Clostridium (Prazmowski 1880) emend. Lawson and Rainey 2016.</title>
        <authorList>
            <person name="Bernard K."/>
            <person name="Burdz T."/>
            <person name="Wiebe D."/>
            <person name="Balcewich B."/>
            <person name="Alfa M."/>
            <person name="Bernier A.-M."/>
        </authorList>
    </citation>
    <scope>NUCLEOTIDE SEQUENCE [LARGE SCALE GENOMIC DNA]</scope>
    <source>
        <strain evidence="1 2">LCDC99A005</strain>
    </source>
</reference>
<dbReference type="STRING" id="137838.GCA_001458595_00965"/>
<comment type="caution">
    <text evidence="1">The sequence shown here is derived from an EMBL/GenBank/DDBJ whole genome shotgun (WGS) entry which is preliminary data.</text>
</comment>
<dbReference type="OrthoDB" id="2915540at2"/>
<dbReference type="AlphaFoldDB" id="A0A2A7MC97"/>
<organism evidence="1 2">
    <name type="scientific">Clostridium neonatale</name>
    <dbReference type="NCBI Taxonomy" id="137838"/>
    <lineage>
        <taxon>Bacteria</taxon>
        <taxon>Bacillati</taxon>
        <taxon>Bacillota</taxon>
        <taxon>Clostridia</taxon>
        <taxon>Eubacteriales</taxon>
        <taxon>Clostridiaceae</taxon>
        <taxon>Clostridium</taxon>
    </lineage>
</organism>
<keyword evidence="2" id="KW-1185">Reference proteome</keyword>
<dbReference type="RefSeq" id="WP_058293886.1">
    <property type="nucleotide sequence ID" value="NZ_LN890327.1"/>
</dbReference>
<sequence length="94" mass="10980">MDIVLNDRTYVMPKVKTRMLRKAVEVNEKIDFNNLKTKDLDELIDFVVDLYGNQFTRDEFYDELDADKLIETLNSSINGIVGTMTDKLNEFPKN</sequence>
<protein>
    <submittedName>
        <fullName evidence="1">Uncharacterized protein</fullName>
    </submittedName>
</protein>
<name>A0A2A7MC97_9CLOT</name>
<dbReference type="Proteomes" id="UP000220840">
    <property type="component" value="Unassembled WGS sequence"/>
</dbReference>
<dbReference type="NCBIfam" id="NF047360">
    <property type="entry name" value="tail_chap_PVL"/>
    <property type="match status" value="1"/>
</dbReference>
<gene>
    <name evidence="1" type="ORF">CQ394_17770</name>
</gene>
<dbReference type="EMBL" id="PDCJ01000004">
    <property type="protein sequence ID" value="PEG29219.1"/>
    <property type="molecule type" value="Genomic_DNA"/>
</dbReference>
<dbReference type="InterPro" id="IPR057006">
    <property type="entry name" value="Phage_TAC_19"/>
</dbReference>